<accession>A0ACC2LX51</accession>
<evidence type="ECO:0000313" key="2">
    <source>
        <dbReference type="Proteomes" id="UP001234297"/>
    </source>
</evidence>
<proteinExistence type="predicted"/>
<name>A0ACC2LX51_PERAE</name>
<organism evidence="1 2">
    <name type="scientific">Persea americana</name>
    <name type="common">Avocado</name>
    <dbReference type="NCBI Taxonomy" id="3435"/>
    <lineage>
        <taxon>Eukaryota</taxon>
        <taxon>Viridiplantae</taxon>
        <taxon>Streptophyta</taxon>
        <taxon>Embryophyta</taxon>
        <taxon>Tracheophyta</taxon>
        <taxon>Spermatophyta</taxon>
        <taxon>Magnoliopsida</taxon>
        <taxon>Magnoliidae</taxon>
        <taxon>Laurales</taxon>
        <taxon>Lauraceae</taxon>
        <taxon>Persea</taxon>
    </lineage>
</organism>
<sequence>MGLMEFASEDELRTVTTPGPKRRPHQYVSPSLDPVPFAIGRLSPPPRGPEFLQWLLQPRRLRHLARCAVPLSYPWMRGHSSAKLRRVRGRLLPCPEGSPQTGDPHRNAYYRFGEERDGVGVGYSDGWTRSLLGQWGWPDWAEDDSEVLPPGFGTRTMGCGVVNLGWAPQLDILAHHAIGGCMFHAGWSTLIETVHFGHGLVFLPFSAVQKLDARMAVGKGIGLEVERGGDGMFHRDAVARSLRRTMVGEEGERLRLRSRELMAVFCDRRLDERFFSGFVDFLVSFRSK</sequence>
<gene>
    <name evidence="1" type="ORF">MRB53_011784</name>
</gene>
<dbReference type="EMBL" id="CM056811">
    <property type="protein sequence ID" value="KAJ8637517.1"/>
    <property type="molecule type" value="Genomic_DNA"/>
</dbReference>
<dbReference type="Proteomes" id="UP001234297">
    <property type="component" value="Chromosome 3"/>
</dbReference>
<comment type="caution">
    <text evidence="1">The sequence shown here is derived from an EMBL/GenBank/DDBJ whole genome shotgun (WGS) entry which is preliminary data.</text>
</comment>
<protein>
    <submittedName>
        <fullName evidence="1">Uncharacterized protein</fullName>
    </submittedName>
</protein>
<keyword evidence="2" id="KW-1185">Reference proteome</keyword>
<evidence type="ECO:0000313" key="1">
    <source>
        <dbReference type="EMBL" id="KAJ8637517.1"/>
    </source>
</evidence>
<reference evidence="1 2" key="1">
    <citation type="journal article" date="2022" name="Hortic Res">
        <title>A haplotype resolved chromosomal level avocado genome allows analysis of novel avocado genes.</title>
        <authorList>
            <person name="Nath O."/>
            <person name="Fletcher S.J."/>
            <person name="Hayward A."/>
            <person name="Shaw L.M."/>
            <person name="Masouleh A.K."/>
            <person name="Furtado A."/>
            <person name="Henry R.J."/>
            <person name="Mitter N."/>
        </authorList>
    </citation>
    <scope>NUCLEOTIDE SEQUENCE [LARGE SCALE GENOMIC DNA]</scope>
    <source>
        <strain evidence="2">cv. Hass</strain>
    </source>
</reference>